<reference evidence="1 2" key="1">
    <citation type="submission" date="2014-06" db="EMBL/GenBank/DDBJ databases">
        <authorList>
            <consortium name="DOE Joint Genome Institute"/>
            <person name="Kuo A."/>
            <person name="Kohler A."/>
            <person name="Nagy L.G."/>
            <person name="Floudas D."/>
            <person name="Copeland A."/>
            <person name="Barry K.W."/>
            <person name="Cichocki N."/>
            <person name="Veneault-Fourrey C."/>
            <person name="LaButti K."/>
            <person name="Lindquist E.A."/>
            <person name="Lipzen A."/>
            <person name="Lundell T."/>
            <person name="Morin E."/>
            <person name="Murat C."/>
            <person name="Sun H."/>
            <person name="Tunlid A."/>
            <person name="Henrissat B."/>
            <person name="Grigoriev I.V."/>
            <person name="Hibbett D.S."/>
            <person name="Martin F."/>
            <person name="Nordberg H.P."/>
            <person name="Cantor M.N."/>
            <person name="Hua S.X."/>
        </authorList>
    </citation>
    <scope>NUCLEOTIDE SEQUENCE [LARGE SCALE GENOMIC DNA]</scope>
    <source>
        <strain evidence="1 2">ATCC 200175</strain>
    </source>
</reference>
<dbReference type="Proteomes" id="UP000053647">
    <property type="component" value="Unassembled WGS sequence"/>
</dbReference>
<keyword evidence="2" id="KW-1185">Reference proteome</keyword>
<sequence length="422" mass="47597">METLTNVTVCHPRLSSAQDPNQVFLVKSLVPTTLPTNHVLIKVDRFGYSANNVTYQALGEVPHFRYFDFHKAPEDAGTSVSPKTHGVTPVWGFGTVVASTHVAIQVRERVYGYFAPTQYLVLPISPLDVNKFAFFVSRPHLPPDRRPYNQITSCSTDPLHDPSPEVEDLTMLYRPLFWTSFWCEDWINSSQYRGEATRVLISSASAKTAFCLAYLIRKRTPNSSDHSSVRQVIGLTSRKNLEFTKQLGLYDDVLEYDGFETASTINQPSQKWIYIDVAGNEELNIRVFTHFSSDAKFDLVGSIALGLTNLSPSSKSASAANWFANDFSSQRAPSTLEQFFMPEWLAVRKKQLSVAEITRLQRDAWSGLMNDCRTWGVTIRRVYGVEGVKRAYDEVIQSGIPPSQGFIWSMWEDDAPNVNARL</sequence>
<evidence type="ECO:0000313" key="1">
    <source>
        <dbReference type="EMBL" id="KIJ11033.1"/>
    </source>
</evidence>
<dbReference type="EMBL" id="KN819389">
    <property type="protein sequence ID" value="KIJ11033.1"/>
    <property type="molecule type" value="Genomic_DNA"/>
</dbReference>
<gene>
    <name evidence="1" type="ORF">PAXINDRAFT_119203</name>
</gene>
<organism evidence="1 2">
    <name type="scientific">Paxillus involutus ATCC 200175</name>
    <dbReference type="NCBI Taxonomy" id="664439"/>
    <lineage>
        <taxon>Eukaryota</taxon>
        <taxon>Fungi</taxon>
        <taxon>Dikarya</taxon>
        <taxon>Basidiomycota</taxon>
        <taxon>Agaricomycotina</taxon>
        <taxon>Agaricomycetes</taxon>
        <taxon>Agaricomycetidae</taxon>
        <taxon>Boletales</taxon>
        <taxon>Paxilineae</taxon>
        <taxon>Paxillaceae</taxon>
        <taxon>Paxillus</taxon>
    </lineage>
</organism>
<dbReference type="InterPro" id="IPR021276">
    <property type="entry name" value="DUF2855"/>
</dbReference>
<evidence type="ECO:0000313" key="2">
    <source>
        <dbReference type="Proteomes" id="UP000053647"/>
    </source>
</evidence>
<protein>
    <submittedName>
        <fullName evidence="1">Uncharacterized protein</fullName>
    </submittedName>
</protein>
<dbReference type="AlphaFoldDB" id="A0A0C9TJY1"/>
<proteinExistence type="predicted"/>
<name>A0A0C9TJY1_PAXIN</name>
<dbReference type="HOGENOM" id="CLU_037224_1_0_1"/>
<reference evidence="2" key="2">
    <citation type="submission" date="2015-01" db="EMBL/GenBank/DDBJ databases">
        <title>Evolutionary Origins and Diversification of the Mycorrhizal Mutualists.</title>
        <authorList>
            <consortium name="DOE Joint Genome Institute"/>
            <consortium name="Mycorrhizal Genomics Consortium"/>
            <person name="Kohler A."/>
            <person name="Kuo A."/>
            <person name="Nagy L.G."/>
            <person name="Floudas D."/>
            <person name="Copeland A."/>
            <person name="Barry K.W."/>
            <person name="Cichocki N."/>
            <person name="Veneault-Fourrey C."/>
            <person name="LaButti K."/>
            <person name="Lindquist E.A."/>
            <person name="Lipzen A."/>
            <person name="Lundell T."/>
            <person name="Morin E."/>
            <person name="Murat C."/>
            <person name="Riley R."/>
            <person name="Ohm R."/>
            <person name="Sun H."/>
            <person name="Tunlid A."/>
            <person name="Henrissat B."/>
            <person name="Grigoriev I.V."/>
            <person name="Hibbett D.S."/>
            <person name="Martin F."/>
        </authorList>
    </citation>
    <scope>NUCLEOTIDE SEQUENCE [LARGE SCALE GENOMIC DNA]</scope>
    <source>
        <strain evidence="2">ATCC 200175</strain>
    </source>
</reference>
<accession>A0A0C9TJY1</accession>
<dbReference type="Pfam" id="PF11017">
    <property type="entry name" value="DUF2855"/>
    <property type="match status" value="1"/>
</dbReference>
<dbReference type="OrthoDB" id="192702at2759"/>